<evidence type="ECO:0000256" key="4">
    <source>
        <dbReference type="ARBA" id="ARBA00023242"/>
    </source>
</evidence>
<dbReference type="Pfam" id="PF02365">
    <property type="entry name" value="NAM"/>
    <property type="match status" value="1"/>
</dbReference>
<dbReference type="PANTHER" id="PTHR31719">
    <property type="entry name" value="NAC TRANSCRIPTION FACTOR 56"/>
    <property type="match status" value="1"/>
</dbReference>
<dbReference type="PROSITE" id="PS51005">
    <property type="entry name" value="NAC"/>
    <property type="match status" value="1"/>
</dbReference>
<dbReference type="InterPro" id="IPR036093">
    <property type="entry name" value="NAC_dom_sf"/>
</dbReference>
<dbReference type="EMBL" id="JXTC01000226">
    <property type="protein sequence ID" value="PON81026.1"/>
    <property type="molecule type" value="Genomic_DNA"/>
</dbReference>
<keyword evidence="3" id="KW-0804">Transcription</keyword>
<dbReference type="Proteomes" id="UP000237000">
    <property type="component" value="Unassembled WGS sequence"/>
</dbReference>
<keyword evidence="7" id="KW-1185">Reference proteome</keyword>
<feature type="domain" description="NAC" evidence="5">
    <location>
        <begin position="11"/>
        <end position="167"/>
    </location>
</feature>
<proteinExistence type="predicted"/>
<dbReference type="STRING" id="63057.A0A2P5E666"/>
<sequence>MASYYIPEFPLPLGYRFCPTDEELLTYYLAKKVFKQPDMPPNNIQEVNLYDYSPQELHEIYGAPNENELYVWTRRETRYPNGVSRRTSRTAGKGFWRTTITEKKIVDENGYIIGYKNALEYREGKGKGTKTNWLMYEYIVTQNCASDTPQVKPRKIDEWVLCKIYVTRRNYKNLQTTSAKSEETYHQNSEYLQGGPSNNILKNINGPPENQFEAHDMPDQISSNLSHDQVQYYPNYMESTQVPDQIPKETIHQNLGETYQTPGSYLEARPSNNILNVSGPHHDQNQLKDHVQNQVPISVDDYAHQCPNSVEYTNSFADDHAYAQNMDQYYLQAGSSIDICNSDAPSNTDYDYLVQDYPSYPKYTQLSYQNSEETSHQNLVDLDHVPNQIPLNTDHNGHVQNYASYRDHEDLKELDQLMSAEAVIRLID</sequence>
<reference evidence="7" key="1">
    <citation type="submission" date="2016-06" db="EMBL/GenBank/DDBJ databases">
        <title>Parallel loss of symbiosis genes in relatives of nitrogen-fixing non-legume Parasponia.</title>
        <authorList>
            <person name="Van Velzen R."/>
            <person name="Holmer R."/>
            <person name="Bu F."/>
            <person name="Rutten L."/>
            <person name="Van Zeijl A."/>
            <person name="Liu W."/>
            <person name="Santuari L."/>
            <person name="Cao Q."/>
            <person name="Sharma T."/>
            <person name="Shen D."/>
            <person name="Roswanjaya Y."/>
            <person name="Wardhani T."/>
            <person name="Kalhor M.S."/>
            <person name="Jansen J."/>
            <person name="Van den Hoogen J."/>
            <person name="Gungor B."/>
            <person name="Hartog M."/>
            <person name="Hontelez J."/>
            <person name="Verver J."/>
            <person name="Yang W.-C."/>
            <person name="Schijlen E."/>
            <person name="Repin R."/>
            <person name="Schilthuizen M."/>
            <person name="Schranz E."/>
            <person name="Heidstra R."/>
            <person name="Miyata K."/>
            <person name="Fedorova E."/>
            <person name="Kohlen W."/>
            <person name="Bisseling T."/>
            <person name="Smit S."/>
            <person name="Geurts R."/>
        </authorList>
    </citation>
    <scope>NUCLEOTIDE SEQUENCE [LARGE SCALE GENOMIC DNA]</scope>
    <source>
        <strain evidence="7">cv. RG33-2</strain>
    </source>
</reference>
<dbReference type="Gene3D" id="2.170.150.80">
    <property type="entry name" value="NAC domain"/>
    <property type="match status" value="1"/>
</dbReference>
<protein>
    <submittedName>
        <fullName evidence="6">NAC domain containing protein</fullName>
    </submittedName>
</protein>
<dbReference type="SUPFAM" id="SSF101941">
    <property type="entry name" value="NAC domain"/>
    <property type="match status" value="1"/>
</dbReference>
<accession>A0A2P5E666</accession>
<keyword evidence="4" id="KW-0539">Nucleus</keyword>
<dbReference type="OrthoDB" id="10282974at2759"/>
<keyword evidence="2" id="KW-0238">DNA-binding</keyword>
<evidence type="ECO:0000259" key="5">
    <source>
        <dbReference type="PROSITE" id="PS51005"/>
    </source>
</evidence>
<dbReference type="PANTHER" id="PTHR31719:SF179">
    <property type="entry name" value="OS08G0148400 PROTEIN"/>
    <property type="match status" value="1"/>
</dbReference>
<comment type="caution">
    <text evidence="6">The sequence shown here is derived from an EMBL/GenBank/DDBJ whole genome shotgun (WGS) entry which is preliminary data.</text>
</comment>
<evidence type="ECO:0000256" key="2">
    <source>
        <dbReference type="ARBA" id="ARBA00023125"/>
    </source>
</evidence>
<gene>
    <name evidence="6" type="ORF">TorRG33x02_231440</name>
</gene>
<dbReference type="GO" id="GO:0006355">
    <property type="term" value="P:regulation of DNA-templated transcription"/>
    <property type="evidence" value="ECO:0007669"/>
    <property type="project" value="InterPro"/>
</dbReference>
<dbReference type="GO" id="GO:0003677">
    <property type="term" value="F:DNA binding"/>
    <property type="evidence" value="ECO:0007669"/>
    <property type="project" value="UniProtKB-KW"/>
</dbReference>
<evidence type="ECO:0000313" key="7">
    <source>
        <dbReference type="Proteomes" id="UP000237000"/>
    </source>
</evidence>
<organism evidence="6 7">
    <name type="scientific">Trema orientale</name>
    <name type="common">Charcoal tree</name>
    <name type="synonym">Celtis orientalis</name>
    <dbReference type="NCBI Taxonomy" id="63057"/>
    <lineage>
        <taxon>Eukaryota</taxon>
        <taxon>Viridiplantae</taxon>
        <taxon>Streptophyta</taxon>
        <taxon>Embryophyta</taxon>
        <taxon>Tracheophyta</taxon>
        <taxon>Spermatophyta</taxon>
        <taxon>Magnoliopsida</taxon>
        <taxon>eudicotyledons</taxon>
        <taxon>Gunneridae</taxon>
        <taxon>Pentapetalae</taxon>
        <taxon>rosids</taxon>
        <taxon>fabids</taxon>
        <taxon>Rosales</taxon>
        <taxon>Cannabaceae</taxon>
        <taxon>Trema</taxon>
    </lineage>
</organism>
<evidence type="ECO:0000256" key="3">
    <source>
        <dbReference type="ARBA" id="ARBA00023163"/>
    </source>
</evidence>
<dbReference type="InterPro" id="IPR003441">
    <property type="entry name" value="NAC-dom"/>
</dbReference>
<evidence type="ECO:0000313" key="6">
    <source>
        <dbReference type="EMBL" id="PON81026.1"/>
    </source>
</evidence>
<name>A0A2P5E666_TREOI</name>
<dbReference type="AlphaFoldDB" id="A0A2P5E666"/>
<evidence type="ECO:0000256" key="1">
    <source>
        <dbReference type="ARBA" id="ARBA00023015"/>
    </source>
</evidence>
<dbReference type="InParanoid" id="A0A2P5E666"/>
<keyword evidence="1" id="KW-0805">Transcription regulation</keyword>